<feature type="region of interest" description="Disordered" evidence="3">
    <location>
        <begin position="790"/>
        <end position="816"/>
    </location>
</feature>
<dbReference type="InterPro" id="IPR045820">
    <property type="entry name" value="CLEC16A/TT9_C"/>
</dbReference>
<comment type="similarity">
    <text evidence="1">Belongs to the CLEC16A/gop-1 family.</text>
</comment>
<dbReference type="Pfam" id="PF09758">
    <property type="entry name" value="FPL"/>
    <property type="match status" value="1"/>
</dbReference>
<keyword evidence="2" id="KW-0072">Autophagy</keyword>
<dbReference type="PANTHER" id="PTHR21481">
    <property type="entry name" value="PROTEIN CLEC16A"/>
    <property type="match status" value="1"/>
</dbReference>
<feature type="compositionally biased region" description="Basic residues" evidence="3">
    <location>
        <begin position="877"/>
        <end position="888"/>
    </location>
</feature>
<dbReference type="GO" id="GO:0006914">
    <property type="term" value="P:autophagy"/>
    <property type="evidence" value="ECO:0007669"/>
    <property type="project" value="UniProtKB-KW"/>
</dbReference>
<evidence type="ECO:0000313" key="6">
    <source>
        <dbReference type="EMBL" id="CAH0384214.1"/>
    </source>
</evidence>
<dbReference type="InterPro" id="IPR019155">
    <property type="entry name" value="CLEC16A/TT9_N"/>
</dbReference>
<dbReference type="PANTHER" id="PTHR21481:SF0">
    <property type="entry name" value="PROTEIN CLEC16A"/>
    <property type="match status" value="1"/>
</dbReference>
<feature type="compositionally biased region" description="Polar residues" evidence="3">
    <location>
        <begin position="864"/>
        <end position="876"/>
    </location>
</feature>
<evidence type="ECO:0000256" key="3">
    <source>
        <dbReference type="SAM" id="MobiDB-lite"/>
    </source>
</evidence>
<sequence>MYRLFGGFGKPKNPHSLENLKHLYNVLLKNKTVTDNNRGLLVEVLRSITEILIWGDQNDSSVFDFFLERNMLSFFLEILKQKCGSYVNVQLLQTLNILFENIRNETSLYYLLSNNHVNSIIVHKFDFSDEEVMAYYISFLKTLSLKLNVHTVNFFYNVHTNDFPLYTEAIKFFNHPESMVRIAVRTLTLNVYKVGDKSMLSFIRNKTAAPYFSNLVWFIGSHVLELDACVSNDANNQNQIHCLADLVAEHLDHLHYLNDILTLDISDLNEVLNDHLLNKLLTPLYIFSLIPDDQLKPAQTSKPRMSTIVSLFLLSQVFLIISMYPLVRTLTEIILQGSLDIFEHDEDSPVSNKLIIPSFVPPPKTLEESLDSATTPSTSIVSTTESNVSNITDEEKEQILAQELQTGFFFETIIKALSCEENDHKALFALCLLHSISCNKGINQDLLAGTLIAGPSEKPKYNTRLVEKLIEIMSLSCQPRSGIRLVTLELTIALLKRLVVLNGRSILQDAHFAAVIDAKEESIQLAQTFFKNDDVFLDTFEDEYTDMKRKPLNVEFLMMDSKILLSPSTTCTPLTGIEFRKRLPCGNVERARRAIRVFLLIREFSLMLTGEMELQLPLTDRSNCYQVNSALDFNNADLIHCIFIGKDGIKAKRFLVIDSTHLILIEPDSRLGWGIVKLAAFLQDIEVVGDKENPQCLSVTMHHSTSGALTAKFIFDDHVRCMAAKQRLTKARTIARVQKLNQLARLFDLPVQTTHSSPGSRMFFRHPRSGGRRLPGFAAPIKVPSSSFAAAKNGSSNGHCRSLSSSPKPSTTYCPNEDIPLENIALKTINPANVASSVEEQSETSNASSSQDAPVNDTAEPSDLETSFSQISVSSKKTARRKGKVETV</sequence>
<reference evidence="6" key="1">
    <citation type="submission" date="2021-12" db="EMBL/GenBank/DDBJ databases">
        <authorList>
            <person name="King R."/>
        </authorList>
    </citation>
    <scope>NUCLEOTIDE SEQUENCE</scope>
</reference>
<evidence type="ECO:0000256" key="1">
    <source>
        <dbReference type="ARBA" id="ARBA00006441"/>
    </source>
</evidence>
<dbReference type="Pfam" id="PF19439">
    <property type="entry name" value="CLEC16A_C"/>
    <property type="match status" value="2"/>
</dbReference>
<dbReference type="GO" id="GO:0016197">
    <property type="term" value="P:endosomal transport"/>
    <property type="evidence" value="ECO:0007669"/>
    <property type="project" value="TreeGrafter"/>
</dbReference>
<proteinExistence type="inferred from homology"/>
<dbReference type="AlphaFoldDB" id="A0A9P0A287"/>
<name>A0A9P0A287_BEMTA</name>
<accession>A0A9P0A287</accession>
<dbReference type="EMBL" id="OU963863">
    <property type="protein sequence ID" value="CAH0384214.1"/>
    <property type="molecule type" value="Genomic_DNA"/>
</dbReference>
<feature type="region of interest" description="Disordered" evidence="3">
    <location>
        <begin position="835"/>
        <end position="888"/>
    </location>
</feature>
<keyword evidence="7" id="KW-1185">Reference proteome</keyword>
<feature type="compositionally biased region" description="Polar residues" evidence="3">
    <location>
        <begin position="790"/>
        <end position="814"/>
    </location>
</feature>
<feature type="compositionally biased region" description="Polar residues" evidence="3">
    <location>
        <begin position="835"/>
        <end position="853"/>
    </location>
</feature>
<feature type="domain" description="CLEC16A/TT9 C-terminal" evidence="5">
    <location>
        <begin position="388"/>
        <end position="864"/>
    </location>
</feature>
<gene>
    <name evidence="6" type="ORF">BEMITA_LOCUS3578</name>
</gene>
<evidence type="ECO:0000259" key="5">
    <source>
        <dbReference type="Pfam" id="PF19439"/>
    </source>
</evidence>
<dbReference type="KEGG" id="btab:109033708"/>
<feature type="domain" description="CLEC16A/TT9 C-terminal" evidence="5">
    <location>
        <begin position="243"/>
        <end position="372"/>
    </location>
</feature>
<dbReference type="Proteomes" id="UP001152759">
    <property type="component" value="Chromosome 2"/>
</dbReference>
<organism evidence="6 7">
    <name type="scientific">Bemisia tabaci</name>
    <name type="common">Sweetpotato whitefly</name>
    <name type="synonym">Aleurodes tabaci</name>
    <dbReference type="NCBI Taxonomy" id="7038"/>
    <lineage>
        <taxon>Eukaryota</taxon>
        <taxon>Metazoa</taxon>
        <taxon>Ecdysozoa</taxon>
        <taxon>Arthropoda</taxon>
        <taxon>Hexapoda</taxon>
        <taxon>Insecta</taxon>
        <taxon>Pterygota</taxon>
        <taxon>Neoptera</taxon>
        <taxon>Paraneoptera</taxon>
        <taxon>Hemiptera</taxon>
        <taxon>Sternorrhyncha</taxon>
        <taxon>Aleyrodoidea</taxon>
        <taxon>Aleyrodidae</taxon>
        <taxon>Aleyrodinae</taxon>
        <taxon>Bemisia</taxon>
    </lineage>
</organism>
<feature type="domain" description="FPL" evidence="4">
    <location>
        <begin position="45"/>
        <end position="192"/>
    </location>
</feature>
<dbReference type="GO" id="GO:1901096">
    <property type="term" value="P:regulation of autophagosome maturation"/>
    <property type="evidence" value="ECO:0007669"/>
    <property type="project" value="TreeGrafter"/>
</dbReference>
<evidence type="ECO:0008006" key="8">
    <source>
        <dbReference type="Google" id="ProtNLM"/>
    </source>
</evidence>
<dbReference type="GO" id="GO:0007034">
    <property type="term" value="P:vacuolar transport"/>
    <property type="evidence" value="ECO:0007669"/>
    <property type="project" value="TreeGrafter"/>
</dbReference>
<evidence type="ECO:0000256" key="2">
    <source>
        <dbReference type="ARBA" id="ARBA00023006"/>
    </source>
</evidence>
<dbReference type="GO" id="GO:0005794">
    <property type="term" value="C:Golgi apparatus"/>
    <property type="evidence" value="ECO:0007669"/>
    <property type="project" value="TreeGrafter"/>
</dbReference>
<evidence type="ECO:0000259" key="4">
    <source>
        <dbReference type="Pfam" id="PF09758"/>
    </source>
</evidence>
<dbReference type="GO" id="GO:0005770">
    <property type="term" value="C:late endosome"/>
    <property type="evidence" value="ECO:0007669"/>
    <property type="project" value="TreeGrafter"/>
</dbReference>
<evidence type="ECO:0000313" key="7">
    <source>
        <dbReference type="Proteomes" id="UP001152759"/>
    </source>
</evidence>
<dbReference type="InterPro" id="IPR039272">
    <property type="entry name" value="CLEC16A/TT9"/>
</dbReference>
<protein>
    <recommendedName>
        <fullName evidence="8">Protein CLEC16A</fullName>
    </recommendedName>
</protein>